<dbReference type="EMBL" id="UYRX01002412">
    <property type="protein sequence ID" value="VDM93177.1"/>
    <property type="molecule type" value="Genomic_DNA"/>
</dbReference>
<feature type="region of interest" description="Disordered" evidence="1">
    <location>
        <begin position="1"/>
        <end position="22"/>
    </location>
</feature>
<accession>A0A3P7K944</accession>
<feature type="compositionally biased region" description="Polar residues" evidence="1">
    <location>
        <begin position="7"/>
        <end position="20"/>
    </location>
</feature>
<dbReference type="AlphaFoldDB" id="A0A3P7K944"/>
<dbReference type="STRING" id="42156.A0A3P7K944"/>
<feature type="non-terminal residue" evidence="2">
    <location>
        <position position="89"/>
    </location>
</feature>
<dbReference type="Proteomes" id="UP000277928">
    <property type="component" value="Unassembled WGS sequence"/>
</dbReference>
<feature type="compositionally biased region" description="Acidic residues" evidence="1">
    <location>
        <begin position="79"/>
        <end position="89"/>
    </location>
</feature>
<proteinExistence type="predicted"/>
<name>A0A3P7K944_LITSI</name>
<evidence type="ECO:0000313" key="3">
    <source>
        <dbReference type="Proteomes" id="UP000277928"/>
    </source>
</evidence>
<organism evidence="2 3">
    <name type="scientific">Litomosoides sigmodontis</name>
    <name type="common">Filarial nematode worm</name>
    <dbReference type="NCBI Taxonomy" id="42156"/>
    <lineage>
        <taxon>Eukaryota</taxon>
        <taxon>Metazoa</taxon>
        <taxon>Ecdysozoa</taxon>
        <taxon>Nematoda</taxon>
        <taxon>Chromadorea</taxon>
        <taxon>Rhabditida</taxon>
        <taxon>Spirurina</taxon>
        <taxon>Spiruromorpha</taxon>
        <taxon>Filarioidea</taxon>
        <taxon>Onchocercidae</taxon>
        <taxon>Litomosoides</taxon>
    </lineage>
</organism>
<sequence length="89" mass="9715">MSLLMGGSNSNTPEPGTSFSELPIVSNHHHRNHRNQFSEMIVSSSRNSTIKYHTGNGEVITMLSNHDGTDVSPGNFESNDTEDDTDAPQ</sequence>
<dbReference type="OMA" id="QFSEMIV"/>
<evidence type="ECO:0000313" key="2">
    <source>
        <dbReference type="EMBL" id="VDM93177.1"/>
    </source>
</evidence>
<gene>
    <name evidence="2" type="ORF">NLS_LOCUS10081</name>
</gene>
<reference evidence="2 3" key="1">
    <citation type="submission" date="2018-08" db="EMBL/GenBank/DDBJ databases">
        <authorList>
            <person name="Laetsch R D."/>
            <person name="Stevens L."/>
            <person name="Kumar S."/>
            <person name="Blaxter L. M."/>
        </authorList>
    </citation>
    <scope>NUCLEOTIDE SEQUENCE [LARGE SCALE GENOMIC DNA]</scope>
</reference>
<feature type="region of interest" description="Disordered" evidence="1">
    <location>
        <begin position="61"/>
        <end position="89"/>
    </location>
</feature>
<keyword evidence="3" id="KW-1185">Reference proteome</keyword>
<protein>
    <submittedName>
        <fullName evidence="2">Uncharacterized protein</fullName>
    </submittedName>
</protein>
<evidence type="ECO:0000256" key="1">
    <source>
        <dbReference type="SAM" id="MobiDB-lite"/>
    </source>
</evidence>
<dbReference type="OrthoDB" id="5894051at2759"/>